<sequence length="211" mass="23209">MTKIDPGLLYSNLQPEKRSGANDILGKDDFLKILMTQLQNQDPMNPMQDKDFIAQMATFSSLEQMTNLNKTMEGFVEAEAQSRLISYNSFVGKQVTWHKLSGEGEDAAIEQGEGIIKGVRFKNQSVEFIMEDDSILTPANISQVNQTAPGDTTLVNATMLIGKLVSWQEGEEVKQGVVQSVSKKDSAIWIHLASGEKIKSGDLTAIETPKA</sequence>
<gene>
    <name evidence="4" type="ORF">AV649_01955</name>
</gene>
<protein>
    <recommendedName>
        <fullName evidence="3">Basal-body rod modification protein FlgD</fullName>
    </recommendedName>
</protein>
<name>A0A0J5Y626_9BACI</name>
<comment type="caution">
    <text evidence="4">The sequence shown here is derived from an EMBL/GenBank/DDBJ whole genome shotgun (WGS) entry which is preliminary data.</text>
</comment>
<keyword evidence="2 3" id="KW-1005">Bacterial flagellum biogenesis</keyword>
<dbReference type="OrthoDB" id="280334at2"/>
<keyword evidence="4" id="KW-0966">Cell projection</keyword>
<keyword evidence="4" id="KW-0969">Cilium</keyword>
<dbReference type="PATRIC" id="fig|189381.10.peg.4308"/>
<comment type="function">
    <text evidence="3">Required for flagellar hook formation. May act as a scaffolding protein.</text>
</comment>
<comment type="similarity">
    <text evidence="1 3">Belongs to the FlgD family.</text>
</comment>
<evidence type="ECO:0000256" key="3">
    <source>
        <dbReference type="RuleBase" id="RU362076"/>
    </source>
</evidence>
<evidence type="ECO:0000313" key="5">
    <source>
        <dbReference type="Proteomes" id="UP000076510"/>
    </source>
</evidence>
<reference evidence="5" key="1">
    <citation type="submission" date="2016-01" db="EMBL/GenBank/DDBJ databases">
        <title>Whole genome sequencing of Bhargavaea cecembensis T14.</title>
        <authorList>
            <person name="Hong K.W."/>
        </authorList>
    </citation>
    <scope>NUCLEOTIDE SEQUENCE [LARGE SCALE GENOMIC DNA]</scope>
    <source>
        <strain evidence="5">M19</strain>
    </source>
</reference>
<proteinExistence type="inferred from homology"/>
<dbReference type="NCBIfam" id="NF007197">
    <property type="entry name" value="PRK09618.1"/>
    <property type="match status" value="1"/>
</dbReference>
<accession>A0A0J5Y626</accession>
<dbReference type="AlphaFoldDB" id="A0A0J5Y626"/>
<dbReference type="Pfam" id="PF03963">
    <property type="entry name" value="FlgD"/>
    <property type="match status" value="1"/>
</dbReference>
<evidence type="ECO:0000256" key="2">
    <source>
        <dbReference type="ARBA" id="ARBA00022795"/>
    </source>
</evidence>
<dbReference type="GO" id="GO:0044781">
    <property type="term" value="P:bacterial-type flagellum organization"/>
    <property type="evidence" value="ECO:0007669"/>
    <property type="project" value="UniProtKB-UniRule"/>
</dbReference>
<dbReference type="EMBL" id="LQQY01000012">
    <property type="protein sequence ID" value="KZE49815.1"/>
    <property type="molecule type" value="Genomic_DNA"/>
</dbReference>
<evidence type="ECO:0000256" key="1">
    <source>
        <dbReference type="ARBA" id="ARBA00010577"/>
    </source>
</evidence>
<organism evidence="4 5">
    <name type="scientific">Rossellomorea marisflavi</name>
    <dbReference type="NCBI Taxonomy" id="189381"/>
    <lineage>
        <taxon>Bacteria</taxon>
        <taxon>Bacillati</taxon>
        <taxon>Bacillota</taxon>
        <taxon>Bacilli</taxon>
        <taxon>Bacillales</taxon>
        <taxon>Bacillaceae</taxon>
        <taxon>Rossellomorea</taxon>
    </lineage>
</organism>
<dbReference type="InterPro" id="IPR005648">
    <property type="entry name" value="FlgD"/>
</dbReference>
<keyword evidence="4" id="KW-0282">Flagellum</keyword>
<dbReference type="Proteomes" id="UP000076510">
    <property type="component" value="Unassembled WGS sequence"/>
</dbReference>
<evidence type="ECO:0000313" key="4">
    <source>
        <dbReference type="EMBL" id="KZE49815.1"/>
    </source>
</evidence>
<dbReference type="RefSeq" id="WP_048004050.1">
    <property type="nucleotide sequence ID" value="NZ_CAXQIX010000135.1"/>
</dbReference>